<proteinExistence type="inferred from homology"/>
<comment type="caution">
    <text evidence="5">The sequence shown here is derived from an EMBL/GenBank/DDBJ whole genome shotgun (WGS) entry which is preliminary data.</text>
</comment>
<dbReference type="PROSITE" id="PS00061">
    <property type="entry name" value="ADH_SHORT"/>
    <property type="match status" value="1"/>
</dbReference>
<evidence type="ECO:0000256" key="1">
    <source>
        <dbReference type="ARBA" id="ARBA00006484"/>
    </source>
</evidence>
<dbReference type="PANTHER" id="PTHR44196">
    <property type="entry name" value="DEHYDROGENASE/REDUCTASE SDR FAMILY MEMBER 7B"/>
    <property type="match status" value="1"/>
</dbReference>
<evidence type="ECO:0000256" key="3">
    <source>
        <dbReference type="RuleBase" id="RU000363"/>
    </source>
</evidence>
<gene>
    <name evidence="5" type="ORF">AB0I48_01550</name>
</gene>
<dbReference type="CDD" id="cd05233">
    <property type="entry name" value="SDR_c"/>
    <property type="match status" value="1"/>
</dbReference>
<sequence length="305" mass="32436">MLPFGIGSARRSHRARAVVTGAGSGIGRAFAREIAARGGQVICADIDEARADATVALIEREHPGRAHALRCDVARREDVVGLAEFAEAVFDGPVTLVVNNAGVGIGGKPVGEIGFADWEWALGINLWGVVHGCEVFAPTLRAAGKGGIINVASAAGFAAAPSMAVYNTSKAAVMSLSETMAAELSGTGVAVTVLCPTFVKTNVTRDGRITDGSQRLADALMRWTGFTPEYVARTTLDANDHGRLYVLPQLDAQVVWRLKRYFPAQYTYALGLLERLLPHDDSTEDDRATVTEQTGARHGHRDGLR</sequence>
<dbReference type="InterPro" id="IPR002347">
    <property type="entry name" value="SDR_fam"/>
</dbReference>
<organism evidence="5 6">
    <name type="scientific">Nocardia aurea</name>
    <dbReference type="NCBI Taxonomy" id="2144174"/>
    <lineage>
        <taxon>Bacteria</taxon>
        <taxon>Bacillati</taxon>
        <taxon>Actinomycetota</taxon>
        <taxon>Actinomycetes</taxon>
        <taxon>Mycobacteriales</taxon>
        <taxon>Nocardiaceae</taxon>
        <taxon>Nocardia</taxon>
    </lineage>
</organism>
<dbReference type="Gene3D" id="3.40.50.720">
    <property type="entry name" value="NAD(P)-binding Rossmann-like Domain"/>
    <property type="match status" value="1"/>
</dbReference>
<dbReference type="RefSeq" id="WP_357779923.1">
    <property type="nucleotide sequence ID" value="NZ_JBFAKC010000001.1"/>
</dbReference>
<accession>A0ABV3FLD6</accession>
<name>A0ABV3FLD6_9NOCA</name>
<dbReference type="PANTHER" id="PTHR44196:SF1">
    <property type="entry name" value="DEHYDROGENASE_REDUCTASE SDR FAMILY MEMBER 7B"/>
    <property type="match status" value="1"/>
</dbReference>
<keyword evidence="2" id="KW-0560">Oxidoreductase</keyword>
<dbReference type="Pfam" id="PF00106">
    <property type="entry name" value="adh_short"/>
    <property type="match status" value="1"/>
</dbReference>
<dbReference type="PRINTS" id="PR00081">
    <property type="entry name" value="GDHRDH"/>
</dbReference>
<dbReference type="InterPro" id="IPR020904">
    <property type="entry name" value="Sc_DH/Rdtase_CS"/>
</dbReference>
<dbReference type="EMBL" id="JBFAKC010000001">
    <property type="protein sequence ID" value="MEV0706227.1"/>
    <property type="molecule type" value="Genomic_DNA"/>
</dbReference>
<protein>
    <submittedName>
        <fullName evidence="5">SDR family NAD(P)-dependent oxidoreductase</fullName>
    </submittedName>
</protein>
<feature type="region of interest" description="Disordered" evidence="4">
    <location>
        <begin position="282"/>
        <end position="305"/>
    </location>
</feature>
<dbReference type="Proteomes" id="UP001551695">
    <property type="component" value="Unassembled WGS sequence"/>
</dbReference>
<dbReference type="InterPro" id="IPR036291">
    <property type="entry name" value="NAD(P)-bd_dom_sf"/>
</dbReference>
<keyword evidence="6" id="KW-1185">Reference proteome</keyword>
<evidence type="ECO:0000313" key="5">
    <source>
        <dbReference type="EMBL" id="MEV0706227.1"/>
    </source>
</evidence>
<evidence type="ECO:0000256" key="2">
    <source>
        <dbReference type="ARBA" id="ARBA00023002"/>
    </source>
</evidence>
<dbReference type="SUPFAM" id="SSF51735">
    <property type="entry name" value="NAD(P)-binding Rossmann-fold domains"/>
    <property type="match status" value="1"/>
</dbReference>
<reference evidence="5 6" key="1">
    <citation type="submission" date="2024-06" db="EMBL/GenBank/DDBJ databases">
        <title>The Natural Products Discovery Center: Release of the First 8490 Sequenced Strains for Exploring Actinobacteria Biosynthetic Diversity.</title>
        <authorList>
            <person name="Kalkreuter E."/>
            <person name="Kautsar S.A."/>
            <person name="Yang D."/>
            <person name="Bader C.D."/>
            <person name="Teijaro C.N."/>
            <person name="Fluegel L."/>
            <person name="Davis C.M."/>
            <person name="Simpson J.R."/>
            <person name="Lauterbach L."/>
            <person name="Steele A.D."/>
            <person name="Gui C."/>
            <person name="Meng S."/>
            <person name="Li G."/>
            <person name="Viehrig K."/>
            <person name="Ye F."/>
            <person name="Su P."/>
            <person name="Kiefer A.F."/>
            <person name="Nichols A."/>
            <person name="Cepeda A.J."/>
            <person name="Yan W."/>
            <person name="Fan B."/>
            <person name="Jiang Y."/>
            <person name="Adhikari A."/>
            <person name="Zheng C.-J."/>
            <person name="Schuster L."/>
            <person name="Cowan T.M."/>
            <person name="Smanski M.J."/>
            <person name="Chevrette M.G."/>
            <person name="De Carvalho L.P.S."/>
            <person name="Shen B."/>
        </authorList>
    </citation>
    <scope>NUCLEOTIDE SEQUENCE [LARGE SCALE GENOMIC DNA]</scope>
    <source>
        <strain evidence="5 6">NPDC050403</strain>
    </source>
</reference>
<comment type="similarity">
    <text evidence="1 3">Belongs to the short-chain dehydrogenases/reductases (SDR) family.</text>
</comment>
<evidence type="ECO:0000313" key="6">
    <source>
        <dbReference type="Proteomes" id="UP001551695"/>
    </source>
</evidence>
<dbReference type="PRINTS" id="PR00080">
    <property type="entry name" value="SDRFAMILY"/>
</dbReference>
<evidence type="ECO:0000256" key="4">
    <source>
        <dbReference type="SAM" id="MobiDB-lite"/>
    </source>
</evidence>